<dbReference type="EMBL" id="JBHLXP010000003">
    <property type="protein sequence ID" value="MFC0049218.1"/>
    <property type="molecule type" value="Genomic_DNA"/>
</dbReference>
<evidence type="ECO:0000256" key="1">
    <source>
        <dbReference type="ARBA" id="ARBA00003413"/>
    </source>
</evidence>
<evidence type="ECO:0000256" key="6">
    <source>
        <dbReference type="ARBA" id="ARBA00032248"/>
    </source>
</evidence>
<comment type="similarity">
    <text evidence="2">Belongs to the Ap4A hydrolase family.</text>
</comment>
<dbReference type="InterPro" id="IPR004617">
    <property type="entry name" value="ApaH"/>
</dbReference>
<sequence length="270" mass="30594">MARYVIGDVQGCFDQLQQLLSLIDFDPTHDQLWFCGDLIARGPKSLETLRFVKDLGAAAITVLGNHDLNFLASLYGYGRVGPADQLEALLQAPDLSELAHWLQQQPLIHYDETDQLLLVHAGLAPEWSIDTALKACHAVEQQLRTDPVSLYAQMYGNSPDLWSDAHSTFEKYRFTINSCSRMRYCFADGRLELRQKGELSDNPLLTPWFDFWSDREHPMIFFGHWAALQGYSPVSGIHALDTGCVWGQALTCYCIESQQRFSVAGYEKRL</sequence>
<dbReference type="NCBIfam" id="TIGR00668">
    <property type="entry name" value="apaH"/>
    <property type="match status" value="1"/>
</dbReference>
<dbReference type="InterPro" id="IPR029052">
    <property type="entry name" value="Metallo-depent_PP-like"/>
</dbReference>
<accession>A0ABV6BEA8</accession>
<keyword evidence="4 10" id="KW-0378">Hydrolase</keyword>
<name>A0ABV6BEA8_9GAMM</name>
<dbReference type="RefSeq" id="WP_377244668.1">
    <property type="nucleotide sequence ID" value="NZ_JBHLXP010000003.1"/>
</dbReference>
<comment type="catalytic activity">
    <reaction evidence="8">
        <text>P(1),P(4)-bis(5'-adenosyl) tetraphosphate + H2O = 2 ADP + 2 H(+)</text>
        <dbReference type="Rhea" id="RHEA:24252"/>
        <dbReference type="ChEBI" id="CHEBI:15377"/>
        <dbReference type="ChEBI" id="CHEBI:15378"/>
        <dbReference type="ChEBI" id="CHEBI:58141"/>
        <dbReference type="ChEBI" id="CHEBI:456216"/>
        <dbReference type="EC" id="3.6.1.41"/>
    </reaction>
</comment>
<dbReference type="Gene3D" id="3.60.21.10">
    <property type="match status" value="1"/>
</dbReference>
<evidence type="ECO:0000256" key="8">
    <source>
        <dbReference type="ARBA" id="ARBA00049417"/>
    </source>
</evidence>
<reference evidence="10 11" key="1">
    <citation type="submission" date="2024-09" db="EMBL/GenBank/DDBJ databases">
        <authorList>
            <person name="Sun Q."/>
            <person name="Mori K."/>
        </authorList>
    </citation>
    <scope>NUCLEOTIDE SEQUENCE [LARGE SCALE GENOMIC DNA]</scope>
    <source>
        <strain evidence="10 11">KCTC 23315</strain>
    </source>
</reference>
<proteinExistence type="inferred from homology"/>
<comment type="caution">
    <text evidence="10">The sequence shown here is derived from an EMBL/GenBank/DDBJ whole genome shotgun (WGS) entry which is preliminary data.</text>
</comment>
<dbReference type="SUPFAM" id="SSF56300">
    <property type="entry name" value="Metallo-dependent phosphatases"/>
    <property type="match status" value="1"/>
</dbReference>
<dbReference type="InterPro" id="IPR004843">
    <property type="entry name" value="Calcineurin-like_PHP"/>
</dbReference>
<dbReference type="PANTHER" id="PTHR42850">
    <property type="entry name" value="METALLOPHOSPHOESTERASE"/>
    <property type="match status" value="1"/>
</dbReference>
<dbReference type="GO" id="GO:0008803">
    <property type="term" value="F:bis(5'-nucleosyl)-tetraphosphatase (symmetrical) activity"/>
    <property type="evidence" value="ECO:0007669"/>
    <property type="project" value="UniProtKB-EC"/>
</dbReference>
<feature type="domain" description="Calcineurin-like phosphoesterase" evidence="9">
    <location>
        <begin position="4"/>
        <end position="225"/>
    </location>
</feature>
<protein>
    <recommendedName>
        <fullName evidence="3">bis(5'-nucleosyl)-tetraphosphatase (symmetrical)</fullName>
        <ecNumber evidence="3">3.6.1.41</ecNumber>
    </recommendedName>
    <alternativeName>
        <fullName evidence="6">Ap4A hydrolase</fullName>
    </alternativeName>
    <alternativeName>
        <fullName evidence="5">Diadenosine 5',5'''-P1,P4-tetraphosphate pyrophosphohydrolase</fullName>
    </alternativeName>
    <alternativeName>
        <fullName evidence="7">Diadenosine tetraphosphatase</fullName>
    </alternativeName>
</protein>
<gene>
    <name evidence="10" type="ORF">ACFFJP_13055</name>
</gene>
<evidence type="ECO:0000256" key="7">
    <source>
        <dbReference type="ARBA" id="ARBA00033210"/>
    </source>
</evidence>
<evidence type="ECO:0000259" key="9">
    <source>
        <dbReference type="Pfam" id="PF00149"/>
    </source>
</evidence>
<evidence type="ECO:0000256" key="4">
    <source>
        <dbReference type="ARBA" id="ARBA00022801"/>
    </source>
</evidence>
<evidence type="ECO:0000313" key="10">
    <source>
        <dbReference type="EMBL" id="MFC0049218.1"/>
    </source>
</evidence>
<dbReference type="Pfam" id="PF00149">
    <property type="entry name" value="Metallophos"/>
    <property type="match status" value="1"/>
</dbReference>
<dbReference type="Proteomes" id="UP001589813">
    <property type="component" value="Unassembled WGS sequence"/>
</dbReference>
<dbReference type="PANTHER" id="PTHR42850:SF11">
    <property type="entry name" value="BIS(5'-NUCLEOSYL)-TETRAPHOSPHATASE [SYMMETRICAL]"/>
    <property type="match status" value="1"/>
</dbReference>
<evidence type="ECO:0000256" key="2">
    <source>
        <dbReference type="ARBA" id="ARBA00005419"/>
    </source>
</evidence>
<dbReference type="PIRSF" id="PIRSF000903">
    <property type="entry name" value="B5n-ttraPtase_sm"/>
    <property type="match status" value="1"/>
</dbReference>
<evidence type="ECO:0000256" key="5">
    <source>
        <dbReference type="ARBA" id="ARBA00031248"/>
    </source>
</evidence>
<evidence type="ECO:0000256" key="3">
    <source>
        <dbReference type="ARBA" id="ARBA00012506"/>
    </source>
</evidence>
<keyword evidence="11" id="KW-1185">Reference proteome</keyword>
<dbReference type="EC" id="3.6.1.41" evidence="3"/>
<comment type="function">
    <text evidence="1">Hydrolyzes diadenosine 5',5'''-P1,P4-tetraphosphate to yield ADP.</text>
</comment>
<organism evidence="10 11">
    <name type="scientific">Rheinheimera tilapiae</name>
    <dbReference type="NCBI Taxonomy" id="875043"/>
    <lineage>
        <taxon>Bacteria</taxon>
        <taxon>Pseudomonadati</taxon>
        <taxon>Pseudomonadota</taxon>
        <taxon>Gammaproteobacteria</taxon>
        <taxon>Chromatiales</taxon>
        <taxon>Chromatiaceae</taxon>
        <taxon>Rheinheimera</taxon>
    </lineage>
</organism>
<dbReference type="InterPro" id="IPR050126">
    <property type="entry name" value="Ap4A_hydrolase"/>
</dbReference>
<dbReference type="CDD" id="cd07422">
    <property type="entry name" value="MPP_ApaH"/>
    <property type="match status" value="1"/>
</dbReference>
<dbReference type="NCBIfam" id="NF001204">
    <property type="entry name" value="PRK00166.1"/>
    <property type="match status" value="1"/>
</dbReference>
<evidence type="ECO:0000313" key="11">
    <source>
        <dbReference type="Proteomes" id="UP001589813"/>
    </source>
</evidence>